<reference evidence="4" key="2">
    <citation type="submission" date="2016-04" db="EMBL/GenBank/DDBJ databases">
        <authorList>
            <person name="Guldener U."/>
            <person name="Guldener U."/>
        </authorList>
    </citation>
    <scope>NUCLEOTIDE SEQUENCE [LARGE SCALE GENOMIC DNA]</scope>
    <source>
        <strain evidence="4">UB2112</strain>
    </source>
</reference>
<name>A0A1K0H8Y9_9BASI</name>
<feature type="region of interest" description="Disordered" evidence="1">
    <location>
        <begin position="492"/>
        <end position="513"/>
    </location>
</feature>
<evidence type="ECO:0000313" key="5">
    <source>
        <dbReference type="Proteomes" id="UP000658997"/>
    </source>
</evidence>
<accession>A0A1K0H8Y9</accession>
<protein>
    <submittedName>
        <fullName evidence="2">Uncharacterized protein</fullName>
    </submittedName>
</protein>
<dbReference type="Proteomes" id="UP000658997">
    <property type="component" value="Unassembled WGS sequence"/>
</dbReference>
<dbReference type="OrthoDB" id="3338589at2759"/>
<dbReference type="EMBL" id="LT558125">
    <property type="protein sequence ID" value="SAM82966.1"/>
    <property type="molecule type" value="Genomic_DNA"/>
</dbReference>
<gene>
    <name evidence="3" type="ORF">UBRO2_03266</name>
    <name evidence="2" type="ORF">UBRO_03511</name>
</gene>
<feature type="region of interest" description="Disordered" evidence="1">
    <location>
        <begin position="1"/>
        <end position="56"/>
    </location>
</feature>
<feature type="compositionally biased region" description="Polar residues" evidence="1">
    <location>
        <begin position="26"/>
        <end position="38"/>
    </location>
</feature>
<feature type="region of interest" description="Disordered" evidence="1">
    <location>
        <begin position="252"/>
        <end position="288"/>
    </location>
</feature>
<evidence type="ECO:0000313" key="2">
    <source>
        <dbReference type="EMBL" id="SAM82966.1"/>
    </source>
</evidence>
<feature type="compositionally biased region" description="Polar residues" evidence="1">
    <location>
        <begin position="1"/>
        <end position="11"/>
    </location>
</feature>
<evidence type="ECO:0000313" key="4">
    <source>
        <dbReference type="Proteomes" id="UP000179920"/>
    </source>
</evidence>
<dbReference type="AlphaFoldDB" id="A0A1K0H8Y9"/>
<sequence length="578" mass="62689">MSVATLNNKNANGGLPSYVNVAPTEASPSPIQVSTLASSDEEPLPPGITQKEANDPTSVYSQTKATLQLPFIATTQRVQPPPPQTAPLPSFLLHCTVYAVHDARTPHPVPFQQVGCPAAYSRGLVLAKRIGVELPLPYLGNRLDTDTYAYLTHPQPKNGAEMVGRSGDVGRYRKVSLFRAQARELTGIVSRPLVERVLGSVYADVGVHGRMAIFPAEAVLRYSHKCIDATQVTTGEDGGEPKSGWLSKLKAKAKGKGKSENEQAAANVPAEQLSPAIDPPAPAYDQVPSGIRSIESPMVYATIDLLAPPSRLLETGGPYPLEMNKASDADISISSRLLAEFDRASVEERFQRFMFTPNGGDNQLLADMLNALERRGAVWTEAGRLIAPSSRNLRPRERARFLVKGLFPERWVLRCKYYRNRKYEPMPSDLDPKEVKKFGSPLIAHTAIERTGAEGVDLADFVAPCSGSPATGSAAEGGPKLEWEWAEEGSLITNPSQRSTTSPGGAETPRPDYTTAKQEVLQGYGIESPRAKALIEAEQDFFRGWSIGYTEEPFKNGGWLEILNTQSGMYYAGGVGVL</sequence>
<feature type="compositionally biased region" description="Polar residues" evidence="1">
    <location>
        <begin position="492"/>
        <end position="503"/>
    </location>
</feature>
<reference evidence="3" key="3">
    <citation type="submission" date="2018-08" db="EMBL/GenBank/DDBJ databases">
        <authorList>
            <person name="Guldener U."/>
        </authorList>
    </citation>
    <scope>NUCLEOTIDE SEQUENCE</scope>
    <source>
        <strain evidence="3">UB2</strain>
    </source>
</reference>
<proteinExistence type="predicted"/>
<dbReference type="Proteomes" id="UP000179920">
    <property type="component" value="Chromosome IX"/>
</dbReference>
<keyword evidence="5" id="KW-1185">Reference proteome</keyword>
<evidence type="ECO:0000256" key="1">
    <source>
        <dbReference type="SAM" id="MobiDB-lite"/>
    </source>
</evidence>
<organism evidence="2 4">
    <name type="scientific">Ustilago bromivora</name>
    <dbReference type="NCBI Taxonomy" id="307758"/>
    <lineage>
        <taxon>Eukaryota</taxon>
        <taxon>Fungi</taxon>
        <taxon>Dikarya</taxon>
        <taxon>Basidiomycota</taxon>
        <taxon>Ustilaginomycotina</taxon>
        <taxon>Ustilaginomycetes</taxon>
        <taxon>Ustilaginales</taxon>
        <taxon>Ustilaginaceae</taxon>
        <taxon>Ustilago</taxon>
    </lineage>
</organism>
<dbReference type="EMBL" id="ULHB01000059">
    <property type="protein sequence ID" value="SYW79847.1"/>
    <property type="molecule type" value="Genomic_DNA"/>
</dbReference>
<reference evidence="2" key="1">
    <citation type="submission" date="2016-04" db="EMBL/GenBank/DDBJ databases">
        <authorList>
            <person name="Evans L.H."/>
            <person name="Alamgir A."/>
            <person name="Owens N."/>
            <person name="Weber N.D."/>
            <person name="Virtaneva K."/>
            <person name="Barbian K."/>
            <person name="Babar A."/>
            <person name="Rosenke K."/>
        </authorList>
    </citation>
    <scope>NUCLEOTIDE SEQUENCE</scope>
    <source>
        <strain evidence="2">UB2112</strain>
    </source>
</reference>
<evidence type="ECO:0000313" key="3">
    <source>
        <dbReference type="EMBL" id="SYW79847.1"/>
    </source>
</evidence>